<dbReference type="Pfam" id="PF01266">
    <property type="entry name" value="DAO"/>
    <property type="match status" value="1"/>
</dbReference>
<dbReference type="Gene3D" id="3.30.9.10">
    <property type="entry name" value="D-Amino Acid Oxidase, subunit A, domain 2"/>
    <property type="match status" value="1"/>
</dbReference>
<evidence type="ECO:0000256" key="4">
    <source>
        <dbReference type="ARBA" id="ARBA00022827"/>
    </source>
</evidence>
<dbReference type="EMBL" id="CP048261">
    <property type="protein sequence ID" value="QST84636.1"/>
    <property type="molecule type" value="Genomic_DNA"/>
</dbReference>
<protein>
    <recommendedName>
        <fullName evidence="7">D-amino-acid oxidase</fullName>
        <ecNumber evidence="6">1.4.3.3</ecNumber>
    </recommendedName>
</protein>
<feature type="binding site" evidence="9">
    <location>
        <position position="221"/>
    </location>
    <ligand>
        <name>D-dopa</name>
        <dbReference type="ChEBI" id="CHEBI:149689"/>
    </ligand>
</feature>
<gene>
    <name evidence="12" type="ORF">SRIM_034715</name>
</gene>
<dbReference type="GO" id="GO:0003884">
    <property type="term" value="F:D-amino-acid oxidase activity"/>
    <property type="evidence" value="ECO:0007669"/>
    <property type="project" value="UniProtKB-EC"/>
</dbReference>
<organism evidence="12 13">
    <name type="scientific">Streptomyces rimosus subsp. rimosus (strain ATCC 10970 / DSM 40260 / JCM 4667 / NRRL 2234)</name>
    <dbReference type="NCBI Taxonomy" id="1265868"/>
    <lineage>
        <taxon>Bacteria</taxon>
        <taxon>Bacillati</taxon>
        <taxon>Actinomycetota</taxon>
        <taxon>Actinomycetes</taxon>
        <taxon>Kitasatosporales</taxon>
        <taxon>Streptomycetaceae</taxon>
        <taxon>Streptomyces</taxon>
    </lineage>
</organism>
<dbReference type="EC" id="1.4.3.3" evidence="6"/>
<evidence type="ECO:0000256" key="3">
    <source>
        <dbReference type="ARBA" id="ARBA00022630"/>
    </source>
</evidence>
<reference evidence="12" key="3">
    <citation type="journal article" date="2021" name="bioRxiv">
        <title>Bilateral symmetry of linear streptomycete chromosomes.</title>
        <authorList>
            <person name="Algora-Gallardo L."/>
            <person name="Schniete J.K."/>
            <person name="Mark D.R."/>
            <person name="Hunter I.S."/>
            <person name="Herron P.R."/>
        </authorList>
    </citation>
    <scope>NUCLEOTIDE SEQUENCE</scope>
    <source>
        <strain evidence="12">ATCC 10970</strain>
    </source>
</reference>
<dbReference type="SUPFAM" id="SSF54373">
    <property type="entry name" value="FAD-linked reductases, C-terminal domain"/>
    <property type="match status" value="1"/>
</dbReference>
<evidence type="ECO:0000256" key="9">
    <source>
        <dbReference type="PIRSR" id="PIRSR000189-1"/>
    </source>
</evidence>
<feature type="binding site" evidence="9">
    <location>
        <begin position="302"/>
        <end position="307"/>
    </location>
    <ligand>
        <name>FAD</name>
        <dbReference type="ChEBI" id="CHEBI:57692"/>
    </ligand>
</feature>
<evidence type="ECO:0000256" key="10">
    <source>
        <dbReference type="SAM" id="MobiDB-lite"/>
    </source>
</evidence>
<evidence type="ECO:0000313" key="13">
    <source>
        <dbReference type="Proteomes" id="UP000011074"/>
    </source>
</evidence>
<evidence type="ECO:0000259" key="11">
    <source>
        <dbReference type="Pfam" id="PF01266"/>
    </source>
</evidence>
<dbReference type="AlphaFoldDB" id="A0A8A1UUD7"/>
<dbReference type="Gene3D" id="3.40.50.720">
    <property type="entry name" value="NAD(P)-binding Rossmann-like Domain"/>
    <property type="match status" value="1"/>
</dbReference>
<feature type="binding site" evidence="9">
    <location>
        <begin position="41"/>
        <end position="42"/>
    </location>
    <ligand>
        <name>FAD</name>
        <dbReference type="ChEBI" id="CHEBI:57692"/>
    </ligand>
</feature>
<dbReference type="PANTHER" id="PTHR11530">
    <property type="entry name" value="D-AMINO ACID OXIDASE"/>
    <property type="match status" value="1"/>
</dbReference>
<dbReference type="GO" id="GO:0071949">
    <property type="term" value="F:FAD binding"/>
    <property type="evidence" value="ECO:0007669"/>
    <property type="project" value="InterPro"/>
</dbReference>
<reference evidence="12" key="2">
    <citation type="submission" date="2020-01" db="EMBL/GenBank/DDBJ databases">
        <authorList>
            <person name="Algora L."/>
            <person name="Schniete J.K."/>
            <person name="MacFadyen A."/>
            <person name="Hoskisson P.A."/>
            <person name="Hunter I.S."/>
            <person name="Herron P.R."/>
        </authorList>
    </citation>
    <scope>NUCLEOTIDE SEQUENCE</scope>
    <source>
        <strain evidence="12">ATCC 10970</strain>
    </source>
</reference>
<dbReference type="PIRSF" id="PIRSF000189">
    <property type="entry name" value="D-aa_oxidase"/>
    <property type="match status" value="1"/>
</dbReference>
<proteinExistence type="inferred from homology"/>
<dbReference type="SUPFAM" id="SSF51971">
    <property type="entry name" value="Nucleotide-binding domain"/>
    <property type="match status" value="1"/>
</dbReference>
<evidence type="ECO:0000256" key="7">
    <source>
        <dbReference type="ARBA" id="ARBA00039751"/>
    </source>
</evidence>
<feature type="domain" description="FAD dependent oxidoreductase" evidence="11">
    <location>
        <begin position="5"/>
        <end position="318"/>
    </location>
</feature>
<keyword evidence="3" id="KW-0285">Flavoprotein</keyword>
<dbReference type="GO" id="GO:0019478">
    <property type="term" value="P:D-amino acid catabolic process"/>
    <property type="evidence" value="ECO:0007669"/>
    <property type="project" value="TreeGrafter"/>
</dbReference>
<dbReference type="GeneID" id="66859244"/>
<comment type="similarity">
    <text evidence="2">Belongs to the DAMOX/DASOX family.</text>
</comment>
<evidence type="ECO:0000256" key="1">
    <source>
        <dbReference type="ARBA" id="ARBA00001974"/>
    </source>
</evidence>
<dbReference type="PRINTS" id="PR00411">
    <property type="entry name" value="PNDRDTASEI"/>
</dbReference>
<evidence type="ECO:0000256" key="6">
    <source>
        <dbReference type="ARBA" id="ARBA00039101"/>
    </source>
</evidence>
<name>A0A8A1UUD7_STRR1</name>
<dbReference type="GO" id="GO:0005737">
    <property type="term" value="C:cytoplasm"/>
    <property type="evidence" value="ECO:0007669"/>
    <property type="project" value="TreeGrafter"/>
</dbReference>
<comment type="catalytic activity">
    <reaction evidence="8">
        <text>a D-alpha-amino acid + O2 + H2O = a 2-oxocarboxylate + H2O2 + NH4(+)</text>
        <dbReference type="Rhea" id="RHEA:21816"/>
        <dbReference type="ChEBI" id="CHEBI:15377"/>
        <dbReference type="ChEBI" id="CHEBI:15379"/>
        <dbReference type="ChEBI" id="CHEBI:16240"/>
        <dbReference type="ChEBI" id="CHEBI:28938"/>
        <dbReference type="ChEBI" id="CHEBI:35179"/>
        <dbReference type="ChEBI" id="CHEBI:59871"/>
        <dbReference type="EC" id="1.4.3.3"/>
    </reaction>
    <physiologicalReaction direction="left-to-right" evidence="8">
        <dbReference type="Rhea" id="RHEA:21817"/>
    </physiologicalReaction>
</comment>
<dbReference type="InterPro" id="IPR006076">
    <property type="entry name" value="FAD-dep_OxRdtase"/>
</dbReference>
<comment type="cofactor">
    <cofactor evidence="1 9">
        <name>FAD</name>
        <dbReference type="ChEBI" id="CHEBI:57692"/>
    </cofactor>
</comment>
<accession>A0A8A1UUD7</accession>
<feature type="region of interest" description="Disordered" evidence="10">
    <location>
        <begin position="91"/>
        <end position="118"/>
    </location>
</feature>
<sequence>MTTSDVIVIGGGVLGLTAAVALAEGGRRVRVVSRDPARDTTSAVAGGLCWPYRVRPEERAVAWSVRSFHVLAELAERPAETGVRMVAGTMADEPGAAPESGSDGWHASVPGLRRATPDELPPGYGSGWRARMPLVDMPSHLGYLERRLAAAGGTVQRRPLTSLAEAAREAGTVVNCSGLGARELVPDVAVQPVQGQLVIVENPGIEEWFGSAGEHAGTTTYILPQPYGVVLGGTAREGAWSREPDPATARAIVERCARVHPKLAHARVLAHRVGLRPARSSVRLETERLPGGALCVHNYGHGGAGVTVAWGCADEVVRLAGGRTA</sequence>
<keyword evidence="4 9" id="KW-0274">FAD</keyword>
<feature type="binding site" evidence="9">
    <location>
        <position position="303"/>
    </location>
    <ligand>
        <name>D-dopa</name>
        <dbReference type="ChEBI" id="CHEBI:149689"/>
    </ligand>
</feature>
<dbReference type="PANTHER" id="PTHR11530:SF11">
    <property type="entry name" value="D-ASPARTATE OXIDASE"/>
    <property type="match status" value="1"/>
</dbReference>
<reference evidence="12" key="1">
    <citation type="submission" date="2012-12" db="EMBL/GenBank/DDBJ databases">
        <authorList>
            <person name="Pethick F.E."/>
            <person name="MacFadyen A.C."/>
            <person name="Tang Z."/>
            <person name="Sangal V."/>
            <person name="Tze-Tze L."/>
            <person name="Chu J."/>
            <person name="Guo M."/>
            <person name="Kirby R."/>
            <person name="Hoskisson P.A."/>
            <person name="Herron P.R."/>
            <person name="Hunter I.S."/>
        </authorList>
    </citation>
    <scope>NUCLEOTIDE SEQUENCE</scope>
    <source>
        <strain evidence="12">ATCC 10970</strain>
    </source>
</reference>
<evidence type="ECO:0000256" key="8">
    <source>
        <dbReference type="ARBA" id="ARBA00049547"/>
    </source>
</evidence>
<feature type="binding site" evidence="9">
    <location>
        <position position="276"/>
    </location>
    <ligand>
        <name>D-dopa</name>
        <dbReference type="ChEBI" id="CHEBI:149689"/>
    </ligand>
</feature>
<evidence type="ECO:0000313" key="12">
    <source>
        <dbReference type="EMBL" id="QST84636.1"/>
    </source>
</evidence>
<dbReference type="Proteomes" id="UP000011074">
    <property type="component" value="Chromosome"/>
</dbReference>
<evidence type="ECO:0000256" key="2">
    <source>
        <dbReference type="ARBA" id="ARBA00006730"/>
    </source>
</evidence>
<dbReference type="RefSeq" id="WP_030183810.1">
    <property type="nucleotide sequence ID" value="NZ_CP048261.1"/>
</dbReference>
<evidence type="ECO:0000256" key="5">
    <source>
        <dbReference type="ARBA" id="ARBA00023002"/>
    </source>
</evidence>
<keyword evidence="5" id="KW-0560">Oxidoreductase</keyword>
<dbReference type="InterPro" id="IPR023209">
    <property type="entry name" value="DAO"/>
</dbReference>